<feature type="chain" id="PRO_5013110443" description="Lipoprotein" evidence="1">
    <location>
        <begin position="22"/>
        <end position="225"/>
    </location>
</feature>
<dbReference type="RefSeq" id="WP_073604962.1">
    <property type="nucleotide sequence ID" value="NZ_FQXZ01000038.1"/>
</dbReference>
<dbReference type="Proteomes" id="UP000184608">
    <property type="component" value="Unassembled WGS sequence"/>
</dbReference>
<keyword evidence="1" id="KW-0732">Signal</keyword>
<keyword evidence="3" id="KW-1185">Reference proteome</keyword>
<feature type="signal peptide" evidence="1">
    <location>
        <begin position="1"/>
        <end position="21"/>
    </location>
</feature>
<evidence type="ECO:0000256" key="1">
    <source>
        <dbReference type="SAM" id="SignalP"/>
    </source>
</evidence>
<protein>
    <recommendedName>
        <fullName evidence="4">Lipoprotein</fullName>
    </recommendedName>
</protein>
<accession>A0A1M5ZWU1</accession>
<dbReference type="EMBL" id="FQXZ01000038">
    <property type="protein sequence ID" value="SHI28509.1"/>
    <property type="molecule type" value="Genomic_DNA"/>
</dbReference>
<reference evidence="2 3" key="1">
    <citation type="submission" date="2016-11" db="EMBL/GenBank/DDBJ databases">
        <authorList>
            <person name="Jaros S."/>
            <person name="Januszkiewicz K."/>
            <person name="Wedrychowicz H."/>
        </authorList>
    </citation>
    <scope>NUCLEOTIDE SEQUENCE [LARGE SCALE GENOMIC DNA]</scope>
    <source>
        <strain evidence="2 3">CECT 7868</strain>
    </source>
</reference>
<evidence type="ECO:0008006" key="4">
    <source>
        <dbReference type="Google" id="ProtNLM"/>
    </source>
</evidence>
<sequence>MKYYICWLASLLLLSGCTVNPADSEAEYLKNTPRYTMEGRQGYMPGRDIRFGQYHGSVEKDWVNAHGIRILGDMLSDDSLQKVSLKVRDSAHHSASIGYRQACGWDLLSFLNDGMIKLFDFKGKIHMGNKVWTFDDPTRIRFGTQWFGLDKDELSNTSGEVYTVTLDDNVVAELHLSVYLGGLSQADYVWMDESQSADVQLMTALLVTYAATYAPPQCHESENRI</sequence>
<dbReference type="OrthoDB" id="5872977at2"/>
<proteinExistence type="predicted"/>
<organism evidence="2 3">
    <name type="scientific">Vibrio aerogenes CECT 7868</name>
    <dbReference type="NCBI Taxonomy" id="1216006"/>
    <lineage>
        <taxon>Bacteria</taxon>
        <taxon>Pseudomonadati</taxon>
        <taxon>Pseudomonadota</taxon>
        <taxon>Gammaproteobacteria</taxon>
        <taxon>Vibrionales</taxon>
        <taxon>Vibrionaceae</taxon>
        <taxon>Vibrio</taxon>
    </lineage>
</organism>
<dbReference type="STRING" id="1216006.VA7868_03333"/>
<dbReference type="PROSITE" id="PS51257">
    <property type="entry name" value="PROKAR_LIPOPROTEIN"/>
    <property type="match status" value="1"/>
</dbReference>
<evidence type="ECO:0000313" key="3">
    <source>
        <dbReference type="Proteomes" id="UP000184608"/>
    </source>
</evidence>
<name>A0A1M5ZWU1_9VIBR</name>
<dbReference type="AlphaFoldDB" id="A0A1M5ZWU1"/>
<evidence type="ECO:0000313" key="2">
    <source>
        <dbReference type="EMBL" id="SHI28509.1"/>
    </source>
</evidence>
<gene>
    <name evidence="2" type="ORF">VA7868_03333</name>
</gene>